<protein>
    <submittedName>
        <fullName evidence="1">Uncharacterized protein</fullName>
    </submittedName>
</protein>
<evidence type="ECO:0000313" key="2">
    <source>
        <dbReference type="Proteomes" id="UP000588112"/>
    </source>
</evidence>
<dbReference type="RefSeq" id="WP_184617971.1">
    <property type="nucleotide sequence ID" value="NZ_BOOS01000008.1"/>
</dbReference>
<keyword evidence="2" id="KW-1185">Reference proteome</keyword>
<dbReference type="AlphaFoldDB" id="A0A7W9DU90"/>
<name>A0A7W9DU90_9ACTN</name>
<dbReference type="EMBL" id="JACHBR010000003">
    <property type="protein sequence ID" value="MBB5631491.1"/>
    <property type="molecule type" value="Genomic_DNA"/>
</dbReference>
<gene>
    <name evidence="1" type="ORF">BJ981_007277</name>
</gene>
<accession>A0A7W9DU90</accession>
<sequence length="51" mass="5294">MSARPREGLRAGLVDGAARAVSVPDPLKILEQVGLNLLDGLASRASVHGRC</sequence>
<comment type="caution">
    <text evidence="1">The sequence shown here is derived from an EMBL/GenBank/DDBJ whole genome shotgun (WGS) entry which is preliminary data.</text>
</comment>
<evidence type="ECO:0000313" key="1">
    <source>
        <dbReference type="EMBL" id="MBB5631491.1"/>
    </source>
</evidence>
<organism evidence="1 2">
    <name type="scientific">Sphaerisporangium krabiense</name>
    <dbReference type="NCBI Taxonomy" id="763782"/>
    <lineage>
        <taxon>Bacteria</taxon>
        <taxon>Bacillati</taxon>
        <taxon>Actinomycetota</taxon>
        <taxon>Actinomycetes</taxon>
        <taxon>Streptosporangiales</taxon>
        <taxon>Streptosporangiaceae</taxon>
        <taxon>Sphaerisporangium</taxon>
    </lineage>
</organism>
<dbReference type="Proteomes" id="UP000588112">
    <property type="component" value="Unassembled WGS sequence"/>
</dbReference>
<reference evidence="1 2" key="1">
    <citation type="submission" date="2020-08" db="EMBL/GenBank/DDBJ databases">
        <title>Sequencing the genomes of 1000 actinobacteria strains.</title>
        <authorList>
            <person name="Klenk H.-P."/>
        </authorList>
    </citation>
    <scope>NUCLEOTIDE SEQUENCE [LARGE SCALE GENOMIC DNA]</scope>
    <source>
        <strain evidence="1 2">DSM 45790</strain>
    </source>
</reference>
<proteinExistence type="predicted"/>